<comment type="caution">
    <text evidence="1">The sequence shown here is derived from an EMBL/GenBank/DDBJ whole genome shotgun (WGS) entry which is preliminary data.</text>
</comment>
<sequence length="449" mass="49265">MPFFQHEQSSTDLASYLYSKIMSAEKTASVAIEHITAQQQRLFNFLTRLFRKKQTDQDTLKQQLMEAALAFGLQQIQEALNIARNQHGHSLLTQALLNQDFELADQLTKLGATAGPIEKAAFELALDSDAAKRTGFTATQKPTLHPVKHFGLSLGIVMTSKDGTFSQFGHIGPTYQMMADAVGAYAKNSANADFQQIAEAFDFANQAAKFSNSTALGIPEAGEALVSRVQEGKITTIPISVAGHAMGLSIIPDGAESKTGYLVLTDRGITKKSGEEGTQIFRVDLDKINSTFINTVLNGHAKGIPYATVISEVRKITDEKPPIQTIRQKNQKCDNCTIANTRSNIHGIQLCQKAIACGGFDKLGKQDLETTHVEYKKFTNQMRVSKVHELVKAHQQNPTDPDLTNLAHEYLRKHPSADVNIRGPLEKMLGTYMRQESEPSSANSISKGM</sequence>
<reference evidence="2" key="1">
    <citation type="journal article" date="2019" name="Int. J. Syst. Evol. Microbiol.">
        <title>The Global Catalogue of Microorganisms (GCM) 10K type strain sequencing project: providing services to taxonomists for standard genome sequencing and annotation.</title>
        <authorList>
            <consortium name="The Broad Institute Genomics Platform"/>
            <consortium name="The Broad Institute Genome Sequencing Center for Infectious Disease"/>
            <person name="Wu L."/>
            <person name="Ma J."/>
        </authorList>
    </citation>
    <scope>NUCLEOTIDE SEQUENCE [LARGE SCALE GENOMIC DNA]</scope>
    <source>
        <strain evidence="2">CCUG 59858</strain>
    </source>
</reference>
<dbReference type="Proteomes" id="UP001595758">
    <property type="component" value="Unassembled WGS sequence"/>
</dbReference>
<evidence type="ECO:0000313" key="2">
    <source>
        <dbReference type="Proteomes" id="UP001595758"/>
    </source>
</evidence>
<evidence type="ECO:0000313" key="1">
    <source>
        <dbReference type="EMBL" id="MFC3908502.1"/>
    </source>
</evidence>
<name>A0ABV8CEH0_9GAMM</name>
<dbReference type="InterPro" id="IPR049968">
    <property type="entry name" value="T4SS_AnkD"/>
</dbReference>
<proteinExistence type="predicted"/>
<dbReference type="EMBL" id="JBHSAB010000006">
    <property type="protein sequence ID" value="MFC3908502.1"/>
    <property type="molecule type" value="Genomic_DNA"/>
</dbReference>
<accession>A0ABV8CEH0</accession>
<gene>
    <name evidence="1" type="primary">ankD</name>
    <name evidence="1" type="ORF">ACFORL_05365</name>
</gene>
<dbReference type="RefSeq" id="WP_382341851.1">
    <property type="nucleotide sequence ID" value="NZ_JBHSAB010000006.1"/>
</dbReference>
<dbReference type="NCBIfam" id="NF043020">
    <property type="entry name" value="T4SS_AnkD"/>
    <property type="match status" value="1"/>
</dbReference>
<protein>
    <submittedName>
        <fullName evidence="1">Dot/Icm T4SS effector AnkD/LegA15</fullName>
    </submittedName>
</protein>
<keyword evidence="2" id="KW-1185">Reference proteome</keyword>
<organism evidence="1 2">
    <name type="scientific">Legionella dresdenensis</name>
    <dbReference type="NCBI Taxonomy" id="450200"/>
    <lineage>
        <taxon>Bacteria</taxon>
        <taxon>Pseudomonadati</taxon>
        <taxon>Pseudomonadota</taxon>
        <taxon>Gammaproteobacteria</taxon>
        <taxon>Legionellales</taxon>
        <taxon>Legionellaceae</taxon>
        <taxon>Legionella</taxon>
    </lineage>
</organism>